<dbReference type="Proteomes" id="UP000321514">
    <property type="component" value="Unassembled WGS sequence"/>
</dbReference>
<dbReference type="InterPro" id="IPR036770">
    <property type="entry name" value="Ankyrin_rpt-contain_sf"/>
</dbReference>
<dbReference type="RefSeq" id="WP_245772456.1">
    <property type="nucleotide sequence ID" value="NZ_BJXR01000036.1"/>
</dbReference>
<accession>A0A511T9D9</accession>
<organism evidence="4 7">
    <name type="scientific">Myxococcus fulvus</name>
    <dbReference type="NCBI Taxonomy" id="33"/>
    <lineage>
        <taxon>Bacteria</taxon>
        <taxon>Pseudomonadati</taxon>
        <taxon>Myxococcota</taxon>
        <taxon>Myxococcia</taxon>
        <taxon>Myxococcales</taxon>
        <taxon>Cystobacterineae</taxon>
        <taxon>Myxococcaceae</taxon>
        <taxon>Myxococcus</taxon>
    </lineage>
</organism>
<dbReference type="Gene3D" id="1.25.40.20">
    <property type="entry name" value="Ankyrin repeat-containing domain"/>
    <property type="match status" value="1"/>
</dbReference>
<feature type="repeat" description="ANK" evidence="3">
    <location>
        <begin position="79"/>
        <end position="111"/>
    </location>
</feature>
<dbReference type="PROSITE" id="PS50297">
    <property type="entry name" value="ANK_REP_REGION"/>
    <property type="match status" value="2"/>
</dbReference>
<comment type="caution">
    <text evidence="4">The sequence shown here is derived from an EMBL/GenBank/DDBJ whole genome shotgun (WGS) entry which is preliminary data.</text>
</comment>
<evidence type="ECO:0000313" key="7">
    <source>
        <dbReference type="Proteomes" id="UP000321514"/>
    </source>
</evidence>
<dbReference type="Proteomes" id="UP000183760">
    <property type="component" value="Unassembled WGS sequence"/>
</dbReference>
<dbReference type="STRING" id="1334629.MFUL124B02_20685"/>
<evidence type="ECO:0000313" key="6">
    <source>
        <dbReference type="Proteomes" id="UP000183760"/>
    </source>
</evidence>
<gene>
    <name evidence="4" type="ORF">MFU01_48750</name>
    <name evidence="5" type="ORF">SAMN05443572_107256</name>
</gene>
<sequence>MADADESPGTRAMTEQQYEFLKLIGKVQSHNFIEDHIRPWRPAEYQERLVEEQAENEATLEQIRQVLASGLSLDFADQNHHTPLLKAVTQNNVALIQLLMAHGADIRVAHGNEMPLHRAAEFGADRVVRFIIEQGVDPRTPSPFGSSALLIARSSRYSRGVPAMLVQLLLPTKDQRPPPPKKLKGLSEEKVMTYLSSEPPAGVSAASWEMLRGIMDAVFVEAHAVSLAELYEGIESRSSMNPDLVFAAIGLIQAVIVEAPKNKSVKKLSKDSHAHHGDLEINGPLTVKSLLVTGNLTVKGKAANPVGASLFVGGSFRCETFHTEGPVIVGGDLDASLVEAKGNDYALEVRGTLRTPKLVVKQHVVKAGHFEVQERVDS</sequence>
<reference evidence="5 6" key="1">
    <citation type="submission" date="2016-10" db="EMBL/GenBank/DDBJ databases">
        <authorList>
            <person name="Varghese N."/>
            <person name="Submissions S."/>
        </authorList>
    </citation>
    <scope>NUCLEOTIDE SEQUENCE [LARGE SCALE GENOMIC DNA]</scope>
    <source>
        <strain evidence="5 6">DSM 16525</strain>
    </source>
</reference>
<dbReference type="SMART" id="SM00248">
    <property type="entry name" value="ANK"/>
    <property type="match status" value="2"/>
</dbReference>
<evidence type="ECO:0000313" key="5">
    <source>
        <dbReference type="EMBL" id="SEU26425.1"/>
    </source>
</evidence>
<dbReference type="PROSITE" id="PS50088">
    <property type="entry name" value="ANK_REPEAT"/>
    <property type="match status" value="2"/>
</dbReference>
<reference evidence="4 7" key="2">
    <citation type="submission" date="2019-07" db="EMBL/GenBank/DDBJ databases">
        <title>Whole genome shotgun sequence of Myxococcus fulvus NBRC 100333.</title>
        <authorList>
            <person name="Hosoyama A."/>
            <person name="Uohara A."/>
            <person name="Ohji S."/>
            <person name="Ichikawa N."/>
        </authorList>
    </citation>
    <scope>NUCLEOTIDE SEQUENCE [LARGE SCALE GENOMIC DNA]</scope>
    <source>
        <strain evidence="4 7">NBRC 100333</strain>
    </source>
</reference>
<dbReference type="InterPro" id="IPR002110">
    <property type="entry name" value="Ankyrin_rpt"/>
</dbReference>
<dbReference type="EMBL" id="FOIB01000007">
    <property type="protein sequence ID" value="SEU26425.1"/>
    <property type="molecule type" value="Genomic_DNA"/>
</dbReference>
<proteinExistence type="predicted"/>
<feature type="repeat" description="ANK" evidence="3">
    <location>
        <begin position="111"/>
        <end position="143"/>
    </location>
</feature>
<name>A0A511T9D9_MYXFU</name>
<dbReference type="SUPFAM" id="SSF48403">
    <property type="entry name" value="Ankyrin repeat"/>
    <property type="match status" value="1"/>
</dbReference>
<evidence type="ECO:0000256" key="2">
    <source>
        <dbReference type="ARBA" id="ARBA00023043"/>
    </source>
</evidence>
<dbReference type="EMBL" id="BJXR01000036">
    <property type="protein sequence ID" value="GEN09838.1"/>
    <property type="molecule type" value="Genomic_DNA"/>
</dbReference>
<dbReference type="Pfam" id="PF12796">
    <property type="entry name" value="Ank_2"/>
    <property type="match status" value="1"/>
</dbReference>
<evidence type="ECO:0000256" key="1">
    <source>
        <dbReference type="ARBA" id="ARBA00022737"/>
    </source>
</evidence>
<protein>
    <submittedName>
        <fullName evidence="5">Ankyrin repeat-containing protein</fullName>
    </submittedName>
</protein>
<dbReference type="AlphaFoldDB" id="A0A511T9D9"/>
<keyword evidence="1" id="KW-0677">Repeat</keyword>
<keyword evidence="2 3" id="KW-0040">ANK repeat</keyword>
<evidence type="ECO:0000313" key="4">
    <source>
        <dbReference type="EMBL" id="GEN09838.1"/>
    </source>
</evidence>
<keyword evidence="6" id="KW-1185">Reference proteome</keyword>
<dbReference type="PANTHER" id="PTHR24171">
    <property type="entry name" value="ANKYRIN REPEAT DOMAIN-CONTAINING PROTEIN 39-RELATED"/>
    <property type="match status" value="1"/>
</dbReference>
<evidence type="ECO:0000256" key="3">
    <source>
        <dbReference type="PROSITE-ProRule" id="PRU00023"/>
    </source>
</evidence>